<feature type="domain" description="HAMP" evidence="12">
    <location>
        <begin position="502"/>
        <end position="554"/>
    </location>
</feature>
<dbReference type="Pfam" id="PF13185">
    <property type="entry name" value="GAF_2"/>
    <property type="match status" value="1"/>
</dbReference>
<dbReference type="InterPro" id="IPR001789">
    <property type="entry name" value="Sig_transdc_resp-reg_receiver"/>
</dbReference>
<organism evidence="13 14">
    <name type="scientific">Flavobacterium salmonis</name>
    <dbReference type="NCBI Taxonomy" id="2654844"/>
    <lineage>
        <taxon>Bacteria</taxon>
        <taxon>Pseudomonadati</taxon>
        <taxon>Bacteroidota</taxon>
        <taxon>Flavobacteriia</taxon>
        <taxon>Flavobacteriales</taxon>
        <taxon>Flavobacteriaceae</taxon>
        <taxon>Flavobacterium</taxon>
    </lineage>
</organism>
<dbReference type="Pfam" id="PF02518">
    <property type="entry name" value="HATPase_c"/>
    <property type="match status" value="1"/>
</dbReference>
<dbReference type="Pfam" id="PF18947">
    <property type="entry name" value="HAMP_2"/>
    <property type="match status" value="7"/>
</dbReference>
<dbReference type="Gene3D" id="1.10.287.130">
    <property type="match status" value="1"/>
</dbReference>
<dbReference type="SUPFAM" id="SSF47384">
    <property type="entry name" value="Homodimeric domain of signal transducing histidine kinase"/>
    <property type="match status" value="1"/>
</dbReference>
<dbReference type="SMART" id="SM00387">
    <property type="entry name" value="HATPase_c"/>
    <property type="match status" value="1"/>
</dbReference>
<dbReference type="Pfam" id="PF00512">
    <property type="entry name" value="HisKA"/>
    <property type="match status" value="1"/>
</dbReference>
<sequence length="2211" mass="240901">MKKTKNNNTESPENVLLLPVVSGEKPLKTKTKKADLEESILTDAEFLKILLKVKNGNFTQRFPTDQNGTKRSICETLNEIIDLNERMVFEFQKVGKSIGKQGKLTNRVALDGARGSWSSCVDSVNTLISDLVHPTIEIAHVITSVAKGNLSQEMPLSIEGNPLQGEFLRIAKEVNGMVKQLNLFSMEVTRVAREVGTEGKLGGQAKVRGVGGVWKDLTDSVNKMASNLTGQVRNIADVTTAVAKGDLSKKITVDVKGEILELKNTINTMVDQLNSFSSEVTRVAREVGTEGKLGGQAQVKGVGGTWKDLTDSVNQMASNLTGQVRNIADVTTAVAKGDLSKKITVDVKGEILELKNTINTMVDQLNSFSSEVTRVAVEVGSEGKLGGQARVRGVGGVWKDLTDSVNQMASNLTGQVRNIADVTTAVAKGDLSKKITVDVKGEILELKNTINTMVDQLNSFSSEVTRVAVEVGSEGKLGGQARVRGVGGVWKDLTDSVNQMASNLTGQVRNIAEVTTAVAKGDLSKKITVNVAGEILELKNTINTMVDQLNSFGAEVTRVAREVGSEGKLGGQAKVKGVGGTWKDLTDSVNQMASNLTGQVRNIAEVTTAVANGDLSKKITAVAEGEILELKKTINTMVDQLNSFSSEVTRVALEVGTEGKLGGQAKVKGVGGTWKDLTDSVNQMASNLTGQVRNIAEVTTAVAKGDLSRQITVDTKGEILELKNTINTMVGQLNSFASEVTRVAREVGTEGKLGGQAQVEGVGGTWKDLTDSVNQMASNLTGQVRNIAEVTTAVAKGDLSLQITVDVKGEILELKNTINTMVDQLRGFASEVTRVSREVGTEGKLGGQANVPGVAGTWKDLTDSVNQMAGNLTAQVRNIADVAIAVANGDMSRKITVDVRGEILQLKETLNTMVDQLREFASEVTRVAREVGTEGKLGGQANVPGVAGTWKDLTDSVNQMAGNLTTQVRNIAEVTIAVANGDMSKKITADVRGEILQLKETVNTMVDQLRSFASEVTRVSREVGTEGKLGGQAFVPGVAGTWKDLTDSVNQMASNLTGQVRNIADVTKAVANGDLSKQITVDVKGEILDLKNTFNTMVEQLNSFSSEVTRVAREVGTEGKLGGQSEVKGVAGTWKDLTDSVNLMASNLTSQVRGIAKVVTSVAKGNLKQKLSIDAKGEVAQLTDTINEMIDTLATFSDQVTTVAREVGAEGKLGGQANVPGASGTWKNLTENVNQLAANLTTQVRAISEVASAVTQGDLTRTIGVEAKGEVEALKDTINQMISNLKATTLRNQEQDWLKSNLAKFTQMLQGQKELNSVTKKILSELATVVTAQHGLFYILQEDEEFMDSKLNLIASYAYIKRKNSPMQYAMGEGLIGQVAVEKERIILSNVPKDYIKINSGLGDAKPKDVIILPVLFEGQLKAVIELASLDTFSETHLDFLEGLTESIGIVLNTIESNSRTEELLVQSQSLAGELKSQQEVLKNTNEELEEKAFLLANQKEEVELKNQEVEVARKALEEKADQLTLTSKYKSEFLANMSHELRTPLNSLQILANELIANRDGNLSEKQIQFAKTINACGDDLIQLINDILDLSKIESGYISVDYNPISFEDISRFVASTFNPISEAKHLRFNIIMDEELPELMETDSQRLNQILKNLLSNSFKFTEKGEVKLKIYKANNNWKTNNLRLENAEDVVAFEISDTGIGISKEKQNIIFEAFQQAEGSTSRKYGGTGLGLSISRGLSDLLGGSIELESETNVGSKFTLFLPLKYVHVAEVENIDVNEENDSRGRIKSLPSEKFNRSDIDLFFVDEVGDDRTDIKPDDKVLLIAEDNLIFAKIMLEQAHIHGIKAIVTTKGSDVIDFINQFRPHAITMDLNMPDTSGWKILDRLKTDFNLRHIPVYIISGEDERNKGLKRGARNFFLKPVKNDSLNYLFNDIHDFKNKKVKNLLVVDDNQKELDRILKAVDGDDITVFYAKTATEAVALIKDHSFDCIILDLKLPDADGLDIITDLENNITGQETAIIIHSAGDVTKKQKIKLNRFAHSIITKNASSLDELVDQTALFMHRVHKELPHAMRETIESFYLKEDVLSGKKVLLVDDDVRNLFALTTALERYGLNVISAESGQEAIDILNQDKAIDIVLMDIMMPEMDGYETMKRIRKDSKHKDLTIIAVTAKAMKGDRQRCIESGASDYITKPVNVEQLCSLMRVWLK</sequence>
<dbReference type="SUPFAM" id="SSF58104">
    <property type="entry name" value="Methyl-accepting chemotaxis protein (MCP) signaling domain"/>
    <property type="match status" value="3"/>
</dbReference>
<feature type="domain" description="HAMP" evidence="12">
    <location>
        <begin position="686"/>
        <end position="738"/>
    </location>
</feature>
<evidence type="ECO:0000256" key="7">
    <source>
        <dbReference type="ARBA" id="ARBA00023012"/>
    </source>
</evidence>
<evidence type="ECO:0000256" key="3">
    <source>
        <dbReference type="ARBA" id="ARBA00012438"/>
    </source>
</evidence>
<evidence type="ECO:0000256" key="5">
    <source>
        <dbReference type="ARBA" id="ARBA00022679"/>
    </source>
</evidence>
<feature type="domain" description="HAMP" evidence="12">
    <location>
        <begin position="226"/>
        <end position="278"/>
    </location>
</feature>
<gene>
    <name evidence="13" type="primary">rcsC_5</name>
    <name evidence="13" type="ORF">FLAT13_03862</name>
</gene>
<dbReference type="Pfam" id="PF00072">
    <property type="entry name" value="Response_reg"/>
    <property type="match status" value="3"/>
</dbReference>
<dbReference type="Pfam" id="PF00672">
    <property type="entry name" value="HAMP"/>
    <property type="match status" value="6"/>
</dbReference>
<dbReference type="Gene3D" id="3.30.565.10">
    <property type="entry name" value="Histidine kinase-like ATPase, C-terminal domain"/>
    <property type="match status" value="1"/>
</dbReference>
<dbReference type="InterPro" id="IPR011006">
    <property type="entry name" value="CheY-like_superfamily"/>
</dbReference>
<feature type="domain" description="Histidine kinase" evidence="10">
    <location>
        <begin position="1537"/>
        <end position="1770"/>
    </location>
</feature>
<feature type="domain" description="HAMP" evidence="12">
    <location>
        <begin position="870"/>
        <end position="922"/>
    </location>
</feature>
<comment type="caution">
    <text evidence="13">The sequence shown here is derived from an EMBL/GenBank/DDBJ whole genome shotgun (WGS) entry which is preliminary data.</text>
</comment>
<dbReference type="SUPFAM" id="SSF55781">
    <property type="entry name" value="GAF domain-like"/>
    <property type="match status" value="1"/>
</dbReference>
<feature type="domain" description="Response regulatory" evidence="11">
    <location>
        <begin position="1947"/>
        <end position="2063"/>
    </location>
</feature>
<evidence type="ECO:0000256" key="1">
    <source>
        <dbReference type="ARBA" id="ARBA00000085"/>
    </source>
</evidence>
<feature type="domain" description="HAMP" evidence="12">
    <location>
        <begin position="962"/>
        <end position="1014"/>
    </location>
</feature>
<dbReference type="SUPFAM" id="SSF52172">
    <property type="entry name" value="CheY-like"/>
    <property type="match status" value="3"/>
</dbReference>
<dbReference type="RefSeq" id="WP_180910053.1">
    <property type="nucleotide sequence ID" value="NZ_CAIJDP010000082.1"/>
</dbReference>
<feature type="domain" description="HAMP" evidence="12">
    <location>
        <begin position="594"/>
        <end position="646"/>
    </location>
</feature>
<dbReference type="InterPro" id="IPR004358">
    <property type="entry name" value="Sig_transdc_His_kin-like_C"/>
</dbReference>
<feature type="domain" description="HAMP" evidence="12">
    <location>
        <begin position="318"/>
        <end position="370"/>
    </location>
</feature>
<evidence type="ECO:0000256" key="8">
    <source>
        <dbReference type="PROSITE-ProRule" id="PRU00169"/>
    </source>
</evidence>
<feature type="domain" description="HAMP" evidence="12">
    <location>
        <begin position="778"/>
        <end position="830"/>
    </location>
</feature>
<dbReference type="Gene3D" id="3.40.50.2300">
    <property type="match status" value="3"/>
</dbReference>
<feature type="domain" description="HAMP" evidence="12">
    <location>
        <begin position="1146"/>
        <end position="1198"/>
    </location>
</feature>
<dbReference type="CDD" id="cd16922">
    <property type="entry name" value="HATPase_EvgS-ArcB-TorS-like"/>
    <property type="match status" value="1"/>
</dbReference>
<dbReference type="SMART" id="SM00065">
    <property type="entry name" value="GAF"/>
    <property type="match status" value="1"/>
</dbReference>
<keyword evidence="9" id="KW-0175">Coiled coil</keyword>
<evidence type="ECO:0000256" key="2">
    <source>
        <dbReference type="ARBA" id="ARBA00004370"/>
    </source>
</evidence>
<evidence type="ECO:0000259" key="11">
    <source>
        <dbReference type="PROSITE" id="PS50110"/>
    </source>
</evidence>
<dbReference type="PROSITE" id="PS50109">
    <property type="entry name" value="HIS_KIN"/>
    <property type="match status" value="1"/>
</dbReference>
<comment type="subcellular location">
    <subcellularLocation>
        <location evidence="2">Membrane</location>
    </subcellularLocation>
</comment>
<dbReference type="PANTHER" id="PTHR45339">
    <property type="entry name" value="HYBRID SIGNAL TRANSDUCTION HISTIDINE KINASE J"/>
    <property type="match status" value="1"/>
</dbReference>
<evidence type="ECO:0000259" key="10">
    <source>
        <dbReference type="PROSITE" id="PS50109"/>
    </source>
</evidence>
<dbReference type="Gene3D" id="1.10.287.950">
    <property type="entry name" value="Methyl-accepting chemotaxis protein"/>
    <property type="match status" value="1"/>
</dbReference>
<evidence type="ECO:0000259" key="12">
    <source>
        <dbReference type="PROSITE" id="PS50885"/>
    </source>
</evidence>
<dbReference type="EC" id="2.7.13.3" evidence="3"/>
<protein>
    <recommendedName>
        <fullName evidence="3">histidine kinase</fullName>
        <ecNumber evidence="3">2.7.13.3</ecNumber>
    </recommendedName>
</protein>
<keyword evidence="14" id="KW-1185">Reference proteome</keyword>
<evidence type="ECO:0000313" key="14">
    <source>
        <dbReference type="Proteomes" id="UP000530060"/>
    </source>
</evidence>
<dbReference type="PROSITE" id="PS50110">
    <property type="entry name" value="RESPONSE_REGULATORY"/>
    <property type="match status" value="3"/>
</dbReference>
<feature type="domain" description="Response regulatory" evidence="11">
    <location>
        <begin position="1825"/>
        <end position="1938"/>
    </location>
</feature>
<evidence type="ECO:0000256" key="6">
    <source>
        <dbReference type="ARBA" id="ARBA00022777"/>
    </source>
</evidence>
<keyword evidence="6 13" id="KW-0418">Kinase</keyword>
<dbReference type="SMART" id="SM00388">
    <property type="entry name" value="HisKA"/>
    <property type="match status" value="1"/>
</dbReference>
<feature type="domain" description="Response regulatory" evidence="11">
    <location>
        <begin position="2093"/>
        <end position="2210"/>
    </location>
</feature>
<comment type="catalytic activity">
    <reaction evidence="1">
        <text>ATP + protein L-histidine = ADP + protein N-phospho-L-histidine.</text>
        <dbReference type="EC" id="2.7.13.3"/>
    </reaction>
</comment>
<feature type="domain" description="HAMP" evidence="12">
    <location>
        <begin position="410"/>
        <end position="462"/>
    </location>
</feature>
<keyword evidence="4 8" id="KW-0597">Phosphoprotein</keyword>
<dbReference type="InterPro" id="IPR036890">
    <property type="entry name" value="HATPase_C_sf"/>
</dbReference>
<feature type="modified residue" description="4-aspartylphosphate" evidence="8">
    <location>
        <position position="1874"/>
    </location>
</feature>
<reference evidence="13 14" key="1">
    <citation type="submission" date="2020-06" db="EMBL/GenBank/DDBJ databases">
        <authorList>
            <person name="Criscuolo A."/>
        </authorList>
    </citation>
    <scope>NUCLEOTIDE SEQUENCE [LARGE SCALE GENOMIC DNA]</scope>
    <source>
        <strain evidence="14">CIP 111411</strain>
    </source>
</reference>
<dbReference type="InterPro" id="IPR036097">
    <property type="entry name" value="HisK_dim/P_sf"/>
</dbReference>
<dbReference type="PANTHER" id="PTHR45339:SF1">
    <property type="entry name" value="HYBRID SIGNAL TRANSDUCTION HISTIDINE KINASE J"/>
    <property type="match status" value="1"/>
</dbReference>
<dbReference type="PRINTS" id="PR00344">
    <property type="entry name" value="BCTRLSENSOR"/>
</dbReference>
<name>A0A6V6Z6L5_9FLAO</name>
<dbReference type="Gene3D" id="1.20.120.1530">
    <property type="match status" value="8"/>
</dbReference>
<feature type="modified residue" description="4-aspartylphosphate" evidence="8">
    <location>
        <position position="1996"/>
    </location>
</feature>
<evidence type="ECO:0000256" key="9">
    <source>
        <dbReference type="SAM" id="Coils"/>
    </source>
</evidence>
<feature type="domain" description="HAMP" evidence="12">
    <location>
        <begin position="1238"/>
        <end position="1290"/>
    </location>
</feature>
<dbReference type="FunFam" id="1.20.120.1530:FF:000002">
    <property type="entry name" value="Two-component osmosensing histidine kinase"/>
    <property type="match status" value="10"/>
</dbReference>
<dbReference type="CDD" id="cd17546">
    <property type="entry name" value="REC_hyHK_CKI1_RcsC-like"/>
    <property type="match status" value="1"/>
</dbReference>
<feature type="modified residue" description="4-aspartylphosphate" evidence="8">
    <location>
        <position position="2143"/>
    </location>
</feature>
<dbReference type="InterPro" id="IPR003594">
    <property type="entry name" value="HATPase_dom"/>
</dbReference>
<keyword evidence="7" id="KW-0902">Two-component regulatory system</keyword>
<accession>A0A6V6Z6L5</accession>
<evidence type="ECO:0000256" key="4">
    <source>
        <dbReference type="ARBA" id="ARBA00022553"/>
    </source>
</evidence>
<dbReference type="FunFam" id="3.30.565.10:FF:000010">
    <property type="entry name" value="Sensor histidine kinase RcsC"/>
    <property type="match status" value="1"/>
</dbReference>
<dbReference type="SMART" id="SM00448">
    <property type="entry name" value="REC"/>
    <property type="match status" value="3"/>
</dbReference>
<dbReference type="InterPro" id="IPR003018">
    <property type="entry name" value="GAF"/>
</dbReference>
<feature type="domain" description="HAMP" evidence="12">
    <location>
        <begin position="129"/>
        <end position="186"/>
    </location>
</feature>
<dbReference type="InterPro" id="IPR005467">
    <property type="entry name" value="His_kinase_dom"/>
</dbReference>
<dbReference type="Proteomes" id="UP000530060">
    <property type="component" value="Unassembled WGS sequence"/>
</dbReference>
<dbReference type="EMBL" id="CAIJDP010000082">
    <property type="protein sequence ID" value="CAD0007437.1"/>
    <property type="molecule type" value="Genomic_DNA"/>
</dbReference>
<proteinExistence type="predicted"/>
<dbReference type="SMART" id="SM00304">
    <property type="entry name" value="HAMP"/>
    <property type="match status" value="13"/>
</dbReference>
<dbReference type="CDD" id="cd00156">
    <property type="entry name" value="REC"/>
    <property type="match status" value="2"/>
</dbReference>
<evidence type="ECO:0000313" key="13">
    <source>
        <dbReference type="EMBL" id="CAD0007437.1"/>
    </source>
</evidence>
<dbReference type="InterPro" id="IPR003661">
    <property type="entry name" value="HisK_dim/P_dom"/>
</dbReference>
<dbReference type="CDD" id="cd00082">
    <property type="entry name" value="HisKA"/>
    <property type="match status" value="1"/>
</dbReference>
<keyword evidence="5 13" id="KW-0808">Transferase</keyword>
<feature type="coiled-coil region" evidence="9">
    <location>
        <begin position="1468"/>
        <end position="1527"/>
    </location>
</feature>
<dbReference type="Gene3D" id="3.30.450.40">
    <property type="match status" value="1"/>
</dbReference>
<dbReference type="InterPro" id="IPR029016">
    <property type="entry name" value="GAF-like_dom_sf"/>
</dbReference>
<dbReference type="GO" id="GO:0000155">
    <property type="term" value="F:phosphorelay sensor kinase activity"/>
    <property type="evidence" value="ECO:0007669"/>
    <property type="project" value="InterPro"/>
</dbReference>
<dbReference type="PROSITE" id="PS50885">
    <property type="entry name" value="HAMP"/>
    <property type="match status" value="13"/>
</dbReference>
<dbReference type="GO" id="GO:0016020">
    <property type="term" value="C:membrane"/>
    <property type="evidence" value="ECO:0007669"/>
    <property type="project" value="UniProtKB-SubCell"/>
</dbReference>
<feature type="domain" description="HAMP" evidence="12">
    <location>
        <begin position="1054"/>
        <end position="1106"/>
    </location>
</feature>
<dbReference type="InterPro" id="IPR003660">
    <property type="entry name" value="HAMP_dom"/>
</dbReference>
<dbReference type="CDD" id="cd06225">
    <property type="entry name" value="HAMP"/>
    <property type="match status" value="12"/>
</dbReference>
<dbReference type="SUPFAM" id="SSF55874">
    <property type="entry name" value="ATPase domain of HSP90 chaperone/DNA topoisomerase II/histidine kinase"/>
    <property type="match status" value="1"/>
</dbReference>